<reference evidence="1 2" key="1">
    <citation type="submission" date="2019-03" db="EMBL/GenBank/DDBJ databases">
        <title>Draft genome sequences of novel Actinobacteria.</title>
        <authorList>
            <person name="Sahin N."/>
            <person name="Ay H."/>
            <person name="Saygin H."/>
        </authorList>
    </citation>
    <scope>NUCLEOTIDE SEQUENCE [LARGE SCALE GENOMIC DNA]</scope>
    <source>
        <strain evidence="1 2">CH32</strain>
    </source>
</reference>
<evidence type="ECO:0000313" key="1">
    <source>
        <dbReference type="EMBL" id="TDD56482.1"/>
    </source>
</evidence>
<dbReference type="RefSeq" id="WP_132608595.1">
    <property type="nucleotide sequence ID" value="NZ_SMKQ01000003.1"/>
</dbReference>
<dbReference type="AlphaFoldDB" id="A0A4R4ZIL3"/>
<keyword evidence="1" id="KW-0808">Transferase</keyword>
<gene>
    <name evidence="1" type="ORF">E1286_02325</name>
</gene>
<comment type="caution">
    <text evidence="1">The sequence shown here is derived from an EMBL/GenBank/DDBJ whole genome shotgun (WGS) entry which is preliminary data.</text>
</comment>
<sequence>MNPRNARSHRLLVAGLATVAVAAGAYVLVGQDTSAERQAEVAARSRQVMPFDLDRTTHRFAKGATGGLQTVSSDDPADARQITLIREHLTEESARFTQGDYGDPASIHGGEMPGLRDLEAGHDRIDVRYTETADGAQISYVTSDTALVKALHAWFDAQVSDHGQHAEHG</sequence>
<accession>A0A4R4ZIL3</accession>
<name>A0A4R4ZIL3_9ACTN</name>
<keyword evidence="2" id="KW-1185">Reference proteome</keyword>
<evidence type="ECO:0000313" key="2">
    <source>
        <dbReference type="Proteomes" id="UP000295302"/>
    </source>
</evidence>
<protein>
    <submittedName>
        <fullName evidence="1">Aspartate carbamoyltransferase</fullName>
    </submittedName>
</protein>
<dbReference type="Proteomes" id="UP000295302">
    <property type="component" value="Unassembled WGS sequence"/>
</dbReference>
<dbReference type="OrthoDB" id="5573113at2"/>
<dbReference type="GO" id="GO:0016740">
    <property type="term" value="F:transferase activity"/>
    <property type="evidence" value="ECO:0007669"/>
    <property type="project" value="UniProtKB-KW"/>
</dbReference>
<proteinExistence type="predicted"/>
<organism evidence="1 2">
    <name type="scientific">Nonomuraea terrae</name>
    <dbReference type="NCBI Taxonomy" id="2530383"/>
    <lineage>
        <taxon>Bacteria</taxon>
        <taxon>Bacillati</taxon>
        <taxon>Actinomycetota</taxon>
        <taxon>Actinomycetes</taxon>
        <taxon>Streptosporangiales</taxon>
        <taxon>Streptosporangiaceae</taxon>
        <taxon>Nonomuraea</taxon>
    </lineage>
</organism>
<dbReference type="EMBL" id="SMKQ01000003">
    <property type="protein sequence ID" value="TDD56482.1"/>
    <property type="molecule type" value="Genomic_DNA"/>
</dbReference>